<gene>
    <name evidence="1" type="ORF">DFR68_107189</name>
</gene>
<evidence type="ECO:0000313" key="1">
    <source>
        <dbReference type="EMBL" id="RDI49064.1"/>
    </source>
</evidence>
<dbReference type="STRING" id="1210089.GCA_001613165_00679"/>
<evidence type="ECO:0000313" key="2">
    <source>
        <dbReference type="Proteomes" id="UP000255355"/>
    </source>
</evidence>
<proteinExistence type="predicted"/>
<name>A0A370GZH1_9NOCA</name>
<dbReference type="AlphaFoldDB" id="A0A370GZH1"/>
<dbReference type="Proteomes" id="UP000255355">
    <property type="component" value="Unassembled WGS sequence"/>
</dbReference>
<accession>A0A370GZH1</accession>
<protein>
    <submittedName>
        <fullName evidence="1">Uncharacterized protein</fullName>
    </submittedName>
</protein>
<sequence>MPDFAVTAAVLLGFLTCALVLRILATGTPIRARVPRRPRGASRAMMDE</sequence>
<keyword evidence="2" id="KW-1185">Reference proteome</keyword>
<dbReference type="EMBL" id="QQAZ01000007">
    <property type="protein sequence ID" value="RDI49064.1"/>
    <property type="molecule type" value="Genomic_DNA"/>
</dbReference>
<reference evidence="1 2" key="1">
    <citation type="submission" date="2018-07" db="EMBL/GenBank/DDBJ databases">
        <title>Genomic Encyclopedia of Type Strains, Phase IV (KMG-IV): sequencing the most valuable type-strain genomes for metagenomic binning, comparative biology and taxonomic classification.</title>
        <authorList>
            <person name="Goeker M."/>
        </authorList>
    </citation>
    <scope>NUCLEOTIDE SEQUENCE [LARGE SCALE GENOMIC DNA]</scope>
    <source>
        <strain evidence="1 2">DSM 44952</strain>
    </source>
</reference>
<comment type="caution">
    <text evidence="1">The sequence shown here is derived from an EMBL/GenBank/DDBJ whole genome shotgun (WGS) entry which is preliminary data.</text>
</comment>
<organism evidence="1 2">
    <name type="scientific">Nocardia mexicana</name>
    <dbReference type="NCBI Taxonomy" id="279262"/>
    <lineage>
        <taxon>Bacteria</taxon>
        <taxon>Bacillati</taxon>
        <taxon>Actinomycetota</taxon>
        <taxon>Actinomycetes</taxon>
        <taxon>Mycobacteriales</taxon>
        <taxon>Nocardiaceae</taxon>
        <taxon>Nocardia</taxon>
    </lineage>
</organism>